<evidence type="ECO:0000313" key="3">
    <source>
        <dbReference type="EMBL" id="CAE6224490.1"/>
    </source>
</evidence>
<dbReference type="InterPro" id="IPR029001">
    <property type="entry name" value="ITPase-like_fam"/>
</dbReference>
<feature type="compositionally biased region" description="Basic and acidic residues" evidence="2">
    <location>
        <begin position="104"/>
        <end position="123"/>
    </location>
</feature>
<proteinExistence type="inferred from homology"/>
<dbReference type="PANTHER" id="PTHR43213:SF14">
    <property type="entry name" value="MAF-LIKE PROTEIN"/>
    <property type="match status" value="1"/>
</dbReference>
<evidence type="ECO:0000313" key="4">
    <source>
        <dbReference type="Proteomes" id="UP000682877"/>
    </source>
</evidence>
<feature type="region of interest" description="Disordered" evidence="2">
    <location>
        <begin position="1"/>
        <end position="163"/>
    </location>
</feature>
<keyword evidence="4" id="KW-1185">Reference proteome</keyword>
<name>A0A8S2AYF1_ARAAE</name>
<gene>
    <name evidence="3" type="ORF">AARE701A_LOCUS20758</name>
</gene>
<dbReference type="Pfam" id="PF02545">
    <property type="entry name" value="Maf"/>
    <property type="match status" value="1"/>
</dbReference>
<dbReference type="EMBL" id="LR999458">
    <property type="protein sequence ID" value="CAE6224490.1"/>
    <property type="molecule type" value="Genomic_DNA"/>
</dbReference>
<dbReference type="PANTHER" id="PTHR43213">
    <property type="entry name" value="BIFUNCTIONAL DTTP/UTP PYROPHOSPHATASE/METHYLTRANSFERASE PROTEIN-RELATED"/>
    <property type="match status" value="1"/>
</dbReference>
<evidence type="ECO:0000256" key="1">
    <source>
        <dbReference type="ARBA" id="ARBA00022801"/>
    </source>
</evidence>
<protein>
    <recommendedName>
        <fullName evidence="5">Maf-like protein</fullName>
    </recommendedName>
</protein>
<dbReference type="FunFam" id="3.90.950.10:FF:000032">
    <property type="entry name" value="Maf-like protein"/>
    <property type="match status" value="1"/>
</dbReference>
<feature type="compositionally biased region" description="Polar residues" evidence="2">
    <location>
        <begin position="1"/>
        <end position="12"/>
    </location>
</feature>
<feature type="compositionally biased region" description="Basic residues" evidence="2">
    <location>
        <begin position="21"/>
        <end position="30"/>
    </location>
</feature>
<reference evidence="3" key="1">
    <citation type="submission" date="2021-01" db="EMBL/GenBank/DDBJ databases">
        <authorList>
            <person name="Bezrukov I."/>
        </authorList>
    </citation>
    <scope>NUCLEOTIDE SEQUENCE</scope>
</reference>
<dbReference type="SUPFAM" id="SSF52972">
    <property type="entry name" value="ITPase-like"/>
    <property type="match status" value="1"/>
</dbReference>
<dbReference type="InterPro" id="IPR003697">
    <property type="entry name" value="Maf-like"/>
</dbReference>
<accession>A0A8S2AYF1</accession>
<sequence length="497" mass="55020">MRHQTSADQQFSARRGSTKASPRRINKPAARHGSGPLVRQSNPRQGSKRTTRSIRGLGNSNAARQLAVRHGNSRSGSAIRKSARLSRCGKTTPARPETRQTPVRHGEIRELPRRGKLVRRGELRCGTSGAARPPVSKNVSKSQISREGIGSSRKTCRSHKSPEKVSVRLEKRAEVTVHPEKFRFASKNVPKLLLSRRSFGSPRKTCRSHCSPGEVSVRLEKRAKVTVIPEKFWFASKNVPKLLFTRRSFGSPRKTCQSYCSPGEVLVRLEKRAELILGSSSIARRQILTDMGYQFTLMSADIDEKSIRKEKPEELVLALAEAKADAIVSKLQTTECVNEEQPTILIASDTAEAIMQQIADGDNIEEDKSTLLITCDQVVVYEDAVREKPSSVEEAREYIRGYSKGHTATVSSVAVTNLKTGVRKGGVDRVEIYFNEIPEETIEKLIEEGMVLKVAGALLIEHPLILPCVKEVVGTTDSVMGLPKELTEKMIKEVLAS</sequence>
<organism evidence="3 4">
    <name type="scientific">Arabidopsis arenosa</name>
    <name type="common">Sand rock-cress</name>
    <name type="synonym">Cardaminopsis arenosa</name>
    <dbReference type="NCBI Taxonomy" id="38785"/>
    <lineage>
        <taxon>Eukaryota</taxon>
        <taxon>Viridiplantae</taxon>
        <taxon>Streptophyta</taxon>
        <taxon>Embryophyta</taxon>
        <taxon>Tracheophyta</taxon>
        <taxon>Spermatophyta</taxon>
        <taxon>Magnoliopsida</taxon>
        <taxon>eudicotyledons</taxon>
        <taxon>Gunneridae</taxon>
        <taxon>Pentapetalae</taxon>
        <taxon>rosids</taxon>
        <taxon>malvids</taxon>
        <taxon>Brassicales</taxon>
        <taxon>Brassicaceae</taxon>
        <taxon>Camelineae</taxon>
        <taxon>Arabidopsis</taxon>
    </lineage>
</organism>
<dbReference type="GO" id="GO:0047429">
    <property type="term" value="F:nucleoside triphosphate diphosphatase activity"/>
    <property type="evidence" value="ECO:0007669"/>
    <property type="project" value="InterPro"/>
</dbReference>
<evidence type="ECO:0000256" key="2">
    <source>
        <dbReference type="SAM" id="MobiDB-lite"/>
    </source>
</evidence>
<dbReference type="HAMAP" id="MF_00528">
    <property type="entry name" value="Maf"/>
    <property type="match status" value="1"/>
</dbReference>
<dbReference type="AlphaFoldDB" id="A0A8S2AYF1"/>
<dbReference type="Gene3D" id="3.90.950.10">
    <property type="match status" value="1"/>
</dbReference>
<keyword evidence="1" id="KW-0378">Hydrolase</keyword>
<evidence type="ECO:0008006" key="5">
    <source>
        <dbReference type="Google" id="ProtNLM"/>
    </source>
</evidence>
<dbReference type="Proteomes" id="UP000682877">
    <property type="component" value="Chromosome 8"/>
</dbReference>